<organism evidence="6 7">
    <name type="scientific">Actinoallomurus bryophytorum</name>
    <dbReference type="NCBI Taxonomy" id="1490222"/>
    <lineage>
        <taxon>Bacteria</taxon>
        <taxon>Bacillati</taxon>
        <taxon>Actinomycetota</taxon>
        <taxon>Actinomycetes</taxon>
        <taxon>Streptosporangiales</taxon>
        <taxon>Thermomonosporaceae</taxon>
        <taxon>Actinoallomurus</taxon>
    </lineage>
</organism>
<dbReference type="PRINTS" id="PR00598">
    <property type="entry name" value="HTHMARR"/>
</dbReference>
<dbReference type="InterPro" id="IPR011991">
    <property type="entry name" value="ArsR-like_HTH"/>
</dbReference>
<dbReference type="PROSITE" id="PS50995">
    <property type="entry name" value="HTH_MARR_2"/>
    <property type="match status" value="1"/>
</dbReference>
<dbReference type="Pfam" id="PF12802">
    <property type="entry name" value="MarR_2"/>
    <property type="match status" value="1"/>
</dbReference>
<evidence type="ECO:0000256" key="1">
    <source>
        <dbReference type="ARBA" id="ARBA00023015"/>
    </source>
</evidence>
<evidence type="ECO:0000259" key="5">
    <source>
        <dbReference type="PROSITE" id="PS50995"/>
    </source>
</evidence>
<dbReference type="InterPro" id="IPR023187">
    <property type="entry name" value="Tscrpt_reg_MarR-type_CS"/>
</dbReference>
<dbReference type="InterPro" id="IPR000835">
    <property type="entry name" value="HTH_MarR-typ"/>
</dbReference>
<dbReference type="GO" id="GO:0003700">
    <property type="term" value="F:DNA-binding transcription factor activity"/>
    <property type="evidence" value="ECO:0007669"/>
    <property type="project" value="InterPro"/>
</dbReference>
<protein>
    <submittedName>
        <fullName evidence="6">DNA-binding MarR family transcriptional regulator</fullName>
    </submittedName>
</protein>
<reference evidence="6 7" key="1">
    <citation type="submission" date="2019-06" db="EMBL/GenBank/DDBJ databases">
        <title>Sequencing the genomes of 1000 actinobacteria strains.</title>
        <authorList>
            <person name="Klenk H.-P."/>
        </authorList>
    </citation>
    <scope>NUCLEOTIDE SEQUENCE [LARGE SCALE GENOMIC DNA]</scope>
    <source>
        <strain evidence="6 7">DSM 102200</strain>
    </source>
</reference>
<feature type="domain" description="HTH marR-type" evidence="5">
    <location>
        <begin position="13"/>
        <end position="145"/>
    </location>
</feature>
<dbReference type="PANTHER" id="PTHR42756:SF1">
    <property type="entry name" value="TRANSCRIPTIONAL REPRESSOR OF EMRAB OPERON"/>
    <property type="match status" value="1"/>
</dbReference>
<accession>A0A543CCY2</accession>
<dbReference type="OrthoDB" id="3237509at2"/>
<gene>
    <name evidence="6" type="ORF">FB559_0343</name>
</gene>
<comment type="caution">
    <text evidence="6">The sequence shown here is derived from an EMBL/GenBank/DDBJ whole genome shotgun (WGS) entry which is preliminary data.</text>
</comment>
<dbReference type="GO" id="GO:0003677">
    <property type="term" value="F:DNA binding"/>
    <property type="evidence" value="ECO:0007669"/>
    <property type="project" value="UniProtKB-KW"/>
</dbReference>
<evidence type="ECO:0000256" key="2">
    <source>
        <dbReference type="ARBA" id="ARBA00023125"/>
    </source>
</evidence>
<name>A0A543CCY2_9ACTN</name>
<dbReference type="Proteomes" id="UP000316096">
    <property type="component" value="Unassembled WGS sequence"/>
</dbReference>
<evidence type="ECO:0000256" key="4">
    <source>
        <dbReference type="SAM" id="MobiDB-lite"/>
    </source>
</evidence>
<dbReference type="PANTHER" id="PTHR42756">
    <property type="entry name" value="TRANSCRIPTIONAL REGULATOR, MARR"/>
    <property type="match status" value="1"/>
</dbReference>
<dbReference type="CDD" id="cd00090">
    <property type="entry name" value="HTH_ARSR"/>
    <property type="match status" value="1"/>
</dbReference>
<dbReference type="EMBL" id="VFOZ01000001">
    <property type="protein sequence ID" value="TQL94860.1"/>
    <property type="molecule type" value="Genomic_DNA"/>
</dbReference>
<dbReference type="AlphaFoldDB" id="A0A543CCY2"/>
<keyword evidence="2 6" id="KW-0238">DNA-binding</keyword>
<evidence type="ECO:0000256" key="3">
    <source>
        <dbReference type="ARBA" id="ARBA00023163"/>
    </source>
</evidence>
<feature type="region of interest" description="Disordered" evidence="4">
    <location>
        <begin position="164"/>
        <end position="188"/>
    </location>
</feature>
<dbReference type="SUPFAM" id="SSF46785">
    <property type="entry name" value="Winged helix' DNA-binding domain"/>
    <property type="match status" value="1"/>
</dbReference>
<dbReference type="Gene3D" id="1.10.10.10">
    <property type="entry name" value="Winged helix-like DNA-binding domain superfamily/Winged helix DNA-binding domain"/>
    <property type="match status" value="1"/>
</dbReference>
<dbReference type="SMART" id="SM00347">
    <property type="entry name" value="HTH_MARR"/>
    <property type="match status" value="1"/>
</dbReference>
<dbReference type="InterPro" id="IPR036390">
    <property type="entry name" value="WH_DNA-bd_sf"/>
</dbReference>
<dbReference type="RefSeq" id="WP_141952517.1">
    <property type="nucleotide sequence ID" value="NZ_VFOZ01000001.1"/>
</dbReference>
<sequence length="188" mass="20175">MHEDADVTGADAKHALGRQLNFAAKSARGYLEQHLAAAGASFAVWTALFALKTKGPLIQRELAGLLNVEGPTLTRHLARMEAEGLVERHRTSADRRAALVRLTDTGEAMYARLSGIVAASGDIVLKGFTPGETEEFLRYLTRVIQNIGVATPHTGLRRRTVVSHTGGVRPRAAPVSDTAATTGRTRRA</sequence>
<dbReference type="PROSITE" id="PS01117">
    <property type="entry name" value="HTH_MARR_1"/>
    <property type="match status" value="1"/>
</dbReference>
<proteinExistence type="predicted"/>
<evidence type="ECO:0000313" key="6">
    <source>
        <dbReference type="EMBL" id="TQL94860.1"/>
    </source>
</evidence>
<evidence type="ECO:0000313" key="7">
    <source>
        <dbReference type="Proteomes" id="UP000316096"/>
    </source>
</evidence>
<keyword evidence="3" id="KW-0804">Transcription</keyword>
<dbReference type="InterPro" id="IPR036388">
    <property type="entry name" value="WH-like_DNA-bd_sf"/>
</dbReference>
<keyword evidence="1" id="KW-0805">Transcription regulation</keyword>
<feature type="compositionally biased region" description="Low complexity" evidence="4">
    <location>
        <begin position="178"/>
        <end position="188"/>
    </location>
</feature>
<keyword evidence="7" id="KW-1185">Reference proteome</keyword>